<comment type="caution">
    <text evidence="2">The sequence shown here is derived from an EMBL/GenBank/DDBJ whole genome shotgun (WGS) entry which is preliminary data.</text>
</comment>
<evidence type="ECO:0000313" key="3">
    <source>
        <dbReference type="Proteomes" id="UP001295740"/>
    </source>
</evidence>
<proteinExistence type="predicted"/>
<dbReference type="EMBL" id="CAUWAG010000006">
    <property type="protein sequence ID" value="CAJ2503569.1"/>
    <property type="molecule type" value="Genomic_DNA"/>
</dbReference>
<evidence type="ECO:0000256" key="1">
    <source>
        <dbReference type="SAM" id="MobiDB-lite"/>
    </source>
</evidence>
<sequence>MNSIGKIQASLASATQETTLALANANFDFSLIKFEAPAEYKELGLALAEKKRSEAEAGSAHVTARRLGSLFHTMLPETPNLIRAYGTRASEIAKSPAVNPRGTEEYGPIRDYVGVDGTSIWAAATSGSAAIAAHLLACLIACCWRADEATAIWLEIVSERKRRLEEKTSSADYFDLTEAISSKLTLEKDQLANWDASARAWLAAADDAPVIRSRQKSVRGLLNHLNASVNSRQDLYTSVTEAWKLSLETLENVITGTSYSIQDGAVVVALVAWHLYPDLIILGPQIQDIKQNDVLIESGGVVTIGLATPIAVEDTSRGSGVHWSLSLGHLRYYGTTRTTSRSLASTPSGNSRFTFTEFVLIFLGAMIGLWSENETVSLESALSFIELAVTKFEETITASYEASIAQGMLKGSWIRILKDAIGLCNDRLPAKREEIRKLVHLGLRRPGFATIMHTRFDPTVTPRYRLFGLDTLMFVEALHETADQDMFLEKSIQQFMAKRPHAPAPAGPVKNHFLLLVGERGAEWVELLFYSKITPPDLERSKTGYDKIKEIRSDGGPGLTLIGWFSRVSGVECRQSDLAKWQIVNHNQFDGRLEDHFTSTSLHLRFTGYTREIDFGAHNKISNGSFVEAVVSAYDSGDWLGDVNILRALSSSWLKFVVPLNGCTGDAVGKAPERELVTVENWEELLSPHPSLPGVIKCYGNWQARLTAVSICVQRGYHTFLFDNHGCWRCAFEQLDFLTQQWTPQDLETPSDSEKTSTGPESDTDDDIDDAGLDREHAANKADDGGNHAGPISPSTERHMPLSNDDKSCHDDDESSSSSDDEEPCGPVRPFPPPPPGIRKVHTIFIL</sequence>
<keyword evidence="3" id="KW-1185">Reference proteome</keyword>
<reference evidence="2" key="1">
    <citation type="submission" date="2023-10" db="EMBL/GenBank/DDBJ databases">
        <authorList>
            <person name="Hackl T."/>
        </authorList>
    </citation>
    <scope>NUCLEOTIDE SEQUENCE</scope>
</reference>
<protein>
    <submittedName>
        <fullName evidence="2">Uu.00g109630.m01.CDS01</fullName>
    </submittedName>
</protein>
<feature type="compositionally biased region" description="Basic and acidic residues" evidence="1">
    <location>
        <begin position="796"/>
        <end position="810"/>
    </location>
</feature>
<organism evidence="2 3">
    <name type="scientific">Anthostomella pinea</name>
    <dbReference type="NCBI Taxonomy" id="933095"/>
    <lineage>
        <taxon>Eukaryota</taxon>
        <taxon>Fungi</taxon>
        <taxon>Dikarya</taxon>
        <taxon>Ascomycota</taxon>
        <taxon>Pezizomycotina</taxon>
        <taxon>Sordariomycetes</taxon>
        <taxon>Xylariomycetidae</taxon>
        <taxon>Xylariales</taxon>
        <taxon>Xylariaceae</taxon>
        <taxon>Anthostomella</taxon>
    </lineage>
</organism>
<feature type="compositionally biased region" description="Basic and acidic residues" evidence="1">
    <location>
        <begin position="772"/>
        <end position="786"/>
    </location>
</feature>
<evidence type="ECO:0000313" key="2">
    <source>
        <dbReference type="EMBL" id="CAJ2503569.1"/>
    </source>
</evidence>
<dbReference type="Proteomes" id="UP001295740">
    <property type="component" value="Unassembled WGS sequence"/>
</dbReference>
<name>A0AAI8YG37_9PEZI</name>
<feature type="compositionally biased region" description="Acidic residues" evidence="1">
    <location>
        <begin position="811"/>
        <end position="824"/>
    </location>
</feature>
<feature type="compositionally biased region" description="Polar residues" evidence="1">
    <location>
        <begin position="744"/>
        <end position="761"/>
    </location>
</feature>
<feature type="compositionally biased region" description="Acidic residues" evidence="1">
    <location>
        <begin position="762"/>
        <end position="771"/>
    </location>
</feature>
<gene>
    <name evidence="2" type="ORF">KHLLAP_LOCUS4037</name>
</gene>
<dbReference type="AlphaFoldDB" id="A0AAI8YG37"/>
<feature type="region of interest" description="Disordered" evidence="1">
    <location>
        <begin position="744"/>
        <end position="842"/>
    </location>
</feature>
<feature type="compositionally biased region" description="Pro residues" evidence="1">
    <location>
        <begin position="827"/>
        <end position="837"/>
    </location>
</feature>
<accession>A0AAI8YG37</accession>